<dbReference type="InterPro" id="IPR003593">
    <property type="entry name" value="AAA+_ATPase"/>
</dbReference>
<comment type="domain">
    <text evidence="11">The middle region has homology to RecA with ATPase motifs including the RadA KNRFG motif, while the C-terminus is homologous to Lon protease.</text>
</comment>
<dbReference type="GO" id="GO:0004176">
    <property type="term" value="F:ATP-dependent peptidase activity"/>
    <property type="evidence" value="ECO:0007669"/>
    <property type="project" value="InterPro"/>
</dbReference>
<evidence type="ECO:0000259" key="14">
    <source>
        <dbReference type="PROSITE" id="PS50162"/>
    </source>
</evidence>
<keyword evidence="10 11" id="KW-0234">DNA repair</keyword>
<keyword evidence="2 11" id="KW-0547">Nucleotide-binding</keyword>
<dbReference type="GO" id="GO:0006508">
    <property type="term" value="P:proteolysis"/>
    <property type="evidence" value="ECO:0007669"/>
    <property type="project" value="InterPro"/>
</dbReference>
<dbReference type="InterPro" id="IPR008269">
    <property type="entry name" value="Lon_proteolytic"/>
</dbReference>
<dbReference type="GO" id="GO:0008270">
    <property type="term" value="F:zinc ion binding"/>
    <property type="evidence" value="ECO:0007669"/>
    <property type="project" value="UniProtKB-KW"/>
</dbReference>
<evidence type="ECO:0000313" key="15">
    <source>
        <dbReference type="EMBL" id="OGK19671.1"/>
    </source>
</evidence>
<dbReference type="EMBL" id="MFZH01000007">
    <property type="protein sequence ID" value="OGK19671.1"/>
    <property type="molecule type" value="Genomic_DNA"/>
</dbReference>
<dbReference type="InterPro" id="IPR020588">
    <property type="entry name" value="RecA_ATP-bd"/>
</dbReference>
<dbReference type="PANTHER" id="PTHR32472:SF10">
    <property type="entry name" value="DNA REPAIR PROTEIN RADA-LIKE PROTEIN"/>
    <property type="match status" value="1"/>
</dbReference>
<dbReference type="InterPro" id="IPR014774">
    <property type="entry name" value="KaiC-like_dom"/>
</dbReference>
<dbReference type="SMART" id="SM00382">
    <property type="entry name" value="AAA"/>
    <property type="match status" value="1"/>
</dbReference>
<dbReference type="AlphaFoldDB" id="A0A1F7GL80"/>
<proteinExistence type="inferred from homology"/>
<comment type="function">
    <text evidence="11">Plays a role in repairing double-strand DNA breaks, probably involving stabilizing or processing branched DNA or blocked replication forks.</text>
</comment>
<keyword evidence="9 11" id="KW-0238">DNA-binding</keyword>
<dbReference type="Pfam" id="PF18073">
    <property type="entry name" value="Zn_ribbon_LapB"/>
    <property type="match status" value="1"/>
</dbReference>
<organism evidence="15 16">
    <name type="scientific">Candidatus Roizmanbacteria bacterium RIFCSPHIGHO2_01_FULL_39_24</name>
    <dbReference type="NCBI Taxonomy" id="1802032"/>
    <lineage>
        <taxon>Bacteria</taxon>
        <taxon>Candidatus Roizmaniibacteriota</taxon>
    </lineage>
</organism>
<dbReference type="SUPFAM" id="SSF54211">
    <property type="entry name" value="Ribosomal protein S5 domain 2-like"/>
    <property type="match status" value="1"/>
</dbReference>
<dbReference type="InterPro" id="IPR020568">
    <property type="entry name" value="Ribosomal_Su5_D2-typ_SF"/>
</dbReference>
<dbReference type="Gene3D" id="3.40.50.300">
    <property type="entry name" value="P-loop containing nucleotide triphosphate hydrolases"/>
    <property type="match status" value="1"/>
</dbReference>
<dbReference type="NCBIfam" id="TIGR00416">
    <property type="entry name" value="sms"/>
    <property type="match status" value="1"/>
</dbReference>
<dbReference type="GO" id="GO:0004252">
    <property type="term" value="F:serine-type endopeptidase activity"/>
    <property type="evidence" value="ECO:0007669"/>
    <property type="project" value="InterPro"/>
</dbReference>
<accession>A0A1F7GL80</accession>
<dbReference type="GO" id="GO:0000725">
    <property type="term" value="P:recombinational repair"/>
    <property type="evidence" value="ECO:0007669"/>
    <property type="project" value="UniProtKB-UniRule"/>
</dbReference>
<comment type="similarity">
    <text evidence="11 13">Belongs to the RecA family. RadA subfamily.</text>
</comment>
<evidence type="ECO:0000256" key="3">
    <source>
        <dbReference type="ARBA" id="ARBA00022763"/>
    </source>
</evidence>
<evidence type="ECO:0000256" key="2">
    <source>
        <dbReference type="ARBA" id="ARBA00022741"/>
    </source>
</evidence>
<evidence type="ECO:0000256" key="11">
    <source>
        <dbReference type="HAMAP-Rule" id="MF_01498"/>
    </source>
</evidence>
<evidence type="ECO:0000256" key="10">
    <source>
        <dbReference type="ARBA" id="ARBA00023204"/>
    </source>
</evidence>
<feature type="short sequence motif" description="RadA KNRFG motif" evidence="11">
    <location>
        <begin position="244"/>
        <end position="248"/>
    </location>
</feature>
<keyword evidence="8 11" id="KW-0346">Stress response</keyword>
<keyword evidence="5" id="KW-0378">Hydrolase</keyword>
<keyword evidence="3 11" id="KW-0227">DNA damage</keyword>
<keyword evidence="4 13" id="KW-0863">Zinc-finger</keyword>
<feature type="region of interest" description="Lon-protease-like" evidence="11">
    <location>
        <begin position="342"/>
        <end position="429"/>
    </location>
</feature>
<dbReference type="InterPro" id="IPR027417">
    <property type="entry name" value="P-loop_NTPase"/>
</dbReference>
<keyword evidence="6 13" id="KW-0862">Zinc</keyword>
<dbReference type="PANTHER" id="PTHR32472">
    <property type="entry name" value="DNA REPAIR PROTEIN RADA"/>
    <property type="match status" value="1"/>
</dbReference>
<evidence type="ECO:0000256" key="5">
    <source>
        <dbReference type="ARBA" id="ARBA00022801"/>
    </source>
</evidence>
<evidence type="ECO:0000256" key="9">
    <source>
        <dbReference type="ARBA" id="ARBA00023125"/>
    </source>
</evidence>
<dbReference type="GO" id="GO:0140664">
    <property type="term" value="F:ATP-dependent DNA damage sensor activity"/>
    <property type="evidence" value="ECO:0007669"/>
    <property type="project" value="InterPro"/>
</dbReference>
<evidence type="ECO:0000256" key="13">
    <source>
        <dbReference type="RuleBase" id="RU003555"/>
    </source>
</evidence>
<dbReference type="Gene3D" id="3.30.230.10">
    <property type="match status" value="1"/>
</dbReference>
<dbReference type="Pfam" id="PF06745">
    <property type="entry name" value="ATPase"/>
    <property type="match status" value="1"/>
</dbReference>
<evidence type="ECO:0000256" key="6">
    <source>
        <dbReference type="ARBA" id="ARBA00022833"/>
    </source>
</evidence>
<name>A0A1F7GL80_9BACT</name>
<evidence type="ECO:0000313" key="16">
    <source>
        <dbReference type="Proteomes" id="UP000176850"/>
    </source>
</evidence>
<dbReference type="PRINTS" id="PR01874">
    <property type="entry name" value="DNAREPAIRADA"/>
</dbReference>
<reference evidence="15 16" key="1">
    <citation type="journal article" date="2016" name="Nat. Commun.">
        <title>Thousands of microbial genomes shed light on interconnected biogeochemical processes in an aquifer system.</title>
        <authorList>
            <person name="Anantharaman K."/>
            <person name="Brown C.T."/>
            <person name="Hug L.A."/>
            <person name="Sharon I."/>
            <person name="Castelle C.J."/>
            <person name="Probst A.J."/>
            <person name="Thomas B.C."/>
            <person name="Singh A."/>
            <person name="Wilkins M.J."/>
            <person name="Karaoz U."/>
            <person name="Brodie E.L."/>
            <person name="Williams K.H."/>
            <person name="Hubbard S.S."/>
            <person name="Banfield J.F."/>
        </authorList>
    </citation>
    <scope>NUCLEOTIDE SEQUENCE [LARGE SCALE GENOMIC DNA]</scope>
</reference>
<keyword evidence="1 11" id="KW-0479">Metal-binding</keyword>
<feature type="binding site" evidence="11">
    <location>
        <begin position="90"/>
        <end position="97"/>
    </location>
    <ligand>
        <name>ATP</name>
        <dbReference type="ChEBI" id="CHEBI:30616"/>
    </ligand>
</feature>
<comment type="function">
    <text evidence="13">DNA-dependent ATPase involved in processing of recombination intermediates, plays a role in repairing DNA breaks. Stimulates the branch migration of RecA-mediated strand transfer reactions, allowing the 3' invading strand to extend heteroduplex DNA faster. Binds ssDNA in the presence of ADP but not other nucleotides, has ATPase activity that is stimulated by ssDNA and various branched DNA structures, but inhibited by SSB. Does not have RecA's homology-searching function.</text>
</comment>
<dbReference type="InterPro" id="IPR041166">
    <property type="entry name" value="Rubredoxin_2"/>
</dbReference>
<comment type="caution">
    <text evidence="15">The sequence shown here is derived from an EMBL/GenBank/DDBJ whole genome shotgun (WGS) entry which is preliminary data.</text>
</comment>
<evidence type="ECO:0000256" key="8">
    <source>
        <dbReference type="ARBA" id="ARBA00023016"/>
    </source>
</evidence>
<dbReference type="PROSITE" id="PS50162">
    <property type="entry name" value="RECA_2"/>
    <property type="match status" value="1"/>
</dbReference>
<dbReference type="HAMAP" id="MF_01498">
    <property type="entry name" value="RadA_bact"/>
    <property type="match status" value="1"/>
</dbReference>
<evidence type="ECO:0000256" key="12">
    <source>
        <dbReference type="NCBIfam" id="TIGR00416"/>
    </source>
</evidence>
<evidence type="ECO:0000256" key="4">
    <source>
        <dbReference type="ARBA" id="ARBA00022771"/>
    </source>
</evidence>
<dbReference type="Proteomes" id="UP000176850">
    <property type="component" value="Unassembled WGS sequence"/>
</dbReference>
<dbReference type="InterPro" id="IPR014721">
    <property type="entry name" value="Ribsml_uS5_D2-typ_fold_subgr"/>
</dbReference>
<protein>
    <recommendedName>
        <fullName evidence="11 12">DNA repair protein RadA</fullName>
    </recommendedName>
</protein>
<feature type="domain" description="RecA family profile 1" evidence="14">
    <location>
        <begin position="61"/>
        <end position="207"/>
    </location>
</feature>
<dbReference type="GO" id="GO:0005524">
    <property type="term" value="F:ATP binding"/>
    <property type="evidence" value="ECO:0007669"/>
    <property type="project" value="UniProtKB-UniRule"/>
</dbReference>
<dbReference type="InterPro" id="IPR004504">
    <property type="entry name" value="DNA_repair_RadA"/>
</dbReference>
<evidence type="ECO:0000256" key="7">
    <source>
        <dbReference type="ARBA" id="ARBA00022840"/>
    </source>
</evidence>
<keyword evidence="7 11" id="KW-0067">ATP-binding</keyword>
<dbReference type="SUPFAM" id="SSF52540">
    <property type="entry name" value="P-loop containing nucleoside triphosphate hydrolases"/>
    <property type="match status" value="1"/>
</dbReference>
<evidence type="ECO:0000256" key="1">
    <source>
        <dbReference type="ARBA" id="ARBA00022723"/>
    </source>
</evidence>
<sequence length="429" mass="46056">MSQYLCSKCGDVSSSWYGKCPSCGEWNSLIKQETVDKKGKSGRAFAPASTTTKLSKISSLKTNRVPVGIHEIDRVLGGGFVAGEVILLSGEPGVGKSTLLLNALSGKKTLYVSGEESGEQIRHRADRLGTDISQLSFSDTTAAESIVSLLETTSEKFNIVVVDSIQTIYSLNITSGFGSPSQIKEATSILVDIAKKKGIVMIIVGHITKDGDIAGPKTLEHLVDCVLYLEGAKDSHFRLLRAQKNRFGSVEEVGVFEMGEKGMVEVANPTVFVDTTSKSEPGRVIVSVSEGSRSLFFEVQSLVVPTSLSMPRRVVSGVDYNKVQLLLAVIRKNLHIALDSFDVYVNVVGGISIKSPAADLGIVASVISSIKNKPASPKTVFCGEIGLLGEVRPVYGQEKVIKEATRFGFNKVYTSANVKTVKDLALLFK</sequence>
<gene>
    <name evidence="11" type="primary">radA</name>
    <name evidence="15" type="ORF">A2799_01420</name>
</gene>
<dbReference type="GO" id="GO:0003684">
    <property type="term" value="F:damaged DNA binding"/>
    <property type="evidence" value="ECO:0007669"/>
    <property type="project" value="InterPro"/>
</dbReference>
<dbReference type="Pfam" id="PF05362">
    <property type="entry name" value="Lon_C"/>
    <property type="match status" value="1"/>
</dbReference>